<proteinExistence type="predicted"/>
<reference evidence="3 4" key="1">
    <citation type="journal article" date="2014" name="PLoS Genet.">
        <title>Analysis of the Phlebiopsis gigantea genome, transcriptome and secretome provides insight into its pioneer colonization strategies of wood.</title>
        <authorList>
            <person name="Hori C."/>
            <person name="Ishida T."/>
            <person name="Igarashi K."/>
            <person name="Samejima M."/>
            <person name="Suzuki H."/>
            <person name="Master E."/>
            <person name="Ferreira P."/>
            <person name="Ruiz-Duenas F.J."/>
            <person name="Held B."/>
            <person name="Canessa P."/>
            <person name="Larrondo L.F."/>
            <person name="Schmoll M."/>
            <person name="Druzhinina I.S."/>
            <person name="Kubicek C.P."/>
            <person name="Gaskell J.A."/>
            <person name="Kersten P."/>
            <person name="St John F."/>
            <person name="Glasner J."/>
            <person name="Sabat G."/>
            <person name="Splinter BonDurant S."/>
            <person name="Syed K."/>
            <person name="Yadav J."/>
            <person name="Mgbeahuruike A.C."/>
            <person name="Kovalchuk A."/>
            <person name="Asiegbu F.O."/>
            <person name="Lackner G."/>
            <person name="Hoffmeister D."/>
            <person name="Rencoret J."/>
            <person name="Gutierrez A."/>
            <person name="Sun H."/>
            <person name="Lindquist E."/>
            <person name="Barry K."/>
            <person name="Riley R."/>
            <person name="Grigoriev I.V."/>
            <person name="Henrissat B."/>
            <person name="Kues U."/>
            <person name="Berka R.M."/>
            <person name="Martinez A.T."/>
            <person name="Covert S.F."/>
            <person name="Blanchette R.A."/>
            <person name="Cullen D."/>
        </authorList>
    </citation>
    <scope>NUCLEOTIDE SEQUENCE [LARGE SCALE GENOMIC DNA]</scope>
    <source>
        <strain evidence="3 4">11061_1 CR5-6</strain>
    </source>
</reference>
<feature type="region of interest" description="Disordered" evidence="1">
    <location>
        <begin position="533"/>
        <end position="564"/>
    </location>
</feature>
<evidence type="ECO:0000313" key="3">
    <source>
        <dbReference type="EMBL" id="KIP12582.1"/>
    </source>
</evidence>
<accession>A0A0C3SEA8</accession>
<dbReference type="HOGENOM" id="CLU_026506_0_0_1"/>
<keyword evidence="2" id="KW-0812">Transmembrane</keyword>
<feature type="compositionally biased region" description="Low complexity" evidence="1">
    <location>
        <begin position="329"/>
        <end position="343"/>
    </location>
</feature>
<keyword evidence="2" id="KW-1133">Transmembrane helix</keyword>
<keyword evidence="2" id="KW-0472">Membrane</keyword>
<feature type="transmembrane region" description="Helical" evidence="2">
    <location>
        <begin position="228"/>
        <end position="249"/>
    </location>
</feature>
<dbReference type="AlphaFoldDB" id="A0A0C3SEA8"/>
<feature type="transmembrane region" description="Helical" evidence="2">
    <location>
        <begin position="154"/>
        <end position="174"/>
    </location>
</feature>
<feature type="region of interest" description="Disordered" evidence="1">
    <location>
        <begin position="266"/>
        <end position="291"/>
    </location>
</feature>
<feature type="transmembrane region" description="Helical" evidence="2">
    <location>
        <begin position="186"/>
        <end position="208"/>
    </location>
</feature>
<name>A0A0C3SEA8_PHLG1</name>
<feature type="transmembrane region" description="Helical" evidence="2">
    <location>
        <begin position="119"/>
        <end position="142"/>
    </location>
</feature>
<feature type="transmembrane region" description="Helical" evidence="2">
    <location>
        <begin position="439"/>
        <end position="459"/>
    </location>
</feature>
<organism evidence="3 4">
    <name type="scientific">Phlebiopsis gigantea (strain 11061_1 CR5-6)</name>
    <name type="common">White-rot fungus</name>
    <name type="synonym">Peniophora gigantea</name>
    <dbReference type="NCBI Taxonomy" id="745531"/>
    <lineage>
        <taxon>Eukaryota</taxon>
        <taxon>Fungi</taxon>
        <taxon>Dikarya</taxon>
        <taxon>Basidiomycota</taxon>
        <taxon>Agaricomycotina</taxon>
        <taxon>Agaricomycetes</taxon>
        <taxon>Polyporales</taxon>
        <taxon>Phanerochaetaceae</taxon>
        <taxon>Phlebiopsis</taxon>
    </lineage>
</organism>
<feature type="compositionally biased region" description="Basic and acidic residues" evidence="1">
    <location>
        <begin position="268"/>
        <end position="278"/>
    </location>
</feature>
<dbReference type="Proteomes" id="UP000053257">
    <property type="component" value="Unassembled WGS sequence"/>
</dbReference>
<feature type="region of interest" description="Disordered" evidence="1">
    <location>
        <begin position="308"/>
        <end position="390"/>
    </location>
</feature>
<feature type="transmembrane region" description="Helical" evidence="2">
    <location>
        <begin position="87"/>
        <end position="107"/>
    </location>
</feature>
<evidence type="ECO:0000313" key="4">
    <source>
        <dbReference type="Proteomes" id="UP000053257"/>
    </source>
</evidence>
<feature type="compositionally biased region" description="Low complexity" evidence="1">
    <location>
        <begin position="540"/>
        <end position="561"/>
    </location>
</feature>
<evidence type="ECO:0000256" key="1">
    <source>
        <dbReference type="SAM" id="MobiDB-lite"/>
    </source>
</evidence>
<keyword evidence="4" id="KW-1185">Reference proteome</keyword>
<gene>
    <name evidence="3" type="ORF">PHLGIDRAFT_262280</name>
</gene>
<dbReference type="EMBL" id="KN840439">
    <property type="protein sequence ID" value="KIP12582.1"/>
    <property type="molecule type" value="Genomic_DNA"/>
</dbReference>
<sequence>MAPSLYTASAAGAALQILPLFAHNSSGSHNSTRNVVIVDLHTTVVIPDFHLYYGDQSIQSFQPPYHALGDGSLVATPFIVDVRGANLLLVIFSALAMFFILNTITAIQFLRRWTVKRMSLFYVLFVSQLLGAVGMLAPLVTYFDQFASCNVTSFVLLISSGASISLLMTGILGYKAYRCLNNSRIVLVVLALLRSTMIALLIVCLTRLDVSRRISGSCFPVNNTHMMSLIVIVQAVESAFICGCFLYAARKTSRSATYQGRLSIRTSSDTRRGRKAEDSGGTSRSDADQGRRGWWDYVPEASQSDLNLLSTTPKLSSDTRKSIRLPGFSHPSSSRPSQSVYRKSSIREEHPIPRPPQRAPSVTFSRVRSPQVRASPEDPQTHHRRLSSASSMMSRISKYIPRMQLFKEVLRNELMYTAFLTVIYLLMAILMLICSPRKVLLPSVGWLLCDWLLLSIFTMHSFRRVLRRHERDAILQHPAAWDPLYRAELEVARILNKRRVYSPVSTIAPDFTIQSRPPSDPFEDFILSTSSASLRSAPNSDTSSELSQFSSSHHPPRSRSSVFTNSISSEPLSYEEPLGPRTHDIDLNVLPVYIHGEWASTPPMPSPKSMDYPYSRLSLPISELSSSSFTRRAAHGE</sequence>
<protein>
    <submittedName>
        <fullName evidence="3">Uncharacterized protein</fullName>
    </submittedName>
</protein>
<evidence type="ECO:0000256" key="2">
    <source>
        <dbReference type="SAM" id="Phobius"/>
    </source>
</evidence>
<feature type="transmembrane region" description="Helical" evidence="2">
    <location>
        <begin position="414"/>
        <end position="433"/>
    </location>
</feature>
<dbReference type="OrthoDB" id="3267487at2759"/>